<name>A0A9P6E052_9AGAM</name>
<evidence type="ECO:0000313" key="3">
    <source>
        <dbReference type="Proteomes" id="UP000886523"/>
    </source>
</evidence>
<proteinExistence type="predicted"/>
<evidence type="ECO:0000256" key="1">
    <source>
        <dbReference type="SAM" id="MobiDB-lite"/>
    </source>
</evidence>
<dbReference type="EMBL" id="MU128932">
    <property type="protein sequence ID" value="KAF9517433.1"/>
    <property type="molecule type" value="Genomic_DNA"/>
</dbReference>
<keyword evidence="3" id="KW-1185">Reference proteome</keyword>
<accession>A0A9P6E052</accession>
<feature type="region of interest" description="Disordered" evidence="1">
    <location>
        <begin position="51"/>
        <end position="84"/>
    </location>
</feature>
<evidence type="ECO:0000313" key="2">
    <source>
        <dbReference type="EMBL" id="KAF9517433.1"/>
    </source>
</evidence>
<dbReference type="AlphaFoldDB" id="A0A9P6E052"/>
<feature type="region of interest" description="Disordered" evidence="1">
    <location>
        <begin position="1"/>
        <end position="22"/>
    </location>
</feature>
<reference evidence="2" key="1">
    <citation type="journal article" date="2020" name="Nat. Commun.">
        <title>Large-scale genome sequencing of mycorrhizal fungi provides insights into the early evolution of symbiotic traits.</title>
        <authorList>
            <person name="Miyauchi S."/>
            <person name="Kiss E."/>
            <person name="Kuo A."/>
            <person name="Drula E."/>
            <person name="Kohler A."/>
            <person name="Sanchez-Garcia M."/>
            <person name="Morin E."/>
            <person name="Andreopoulos B."/>
            <person name="Barry K.W."/>
            <person name="Bonito G."/>
            <person name="Buee M."/>
            <person name="Carver A."/>
            <person name="Chen C."/>
            <person name="Cichocki N."/>
            <person name="Clum A."/>
            <person name="Culley D."/>
            <person name="Crous P.W."/>
            <person name="Fauchery L."/>
            <person name="Girlanda M."/>
            <person name="Hayes R.D."/>
            <person name="Keri Z."/>
            <person name="LaButti K."/>
            <person name="Lipzen A."/>
            <person name="Lombard V."/>
            <person name="Magnuson J."/>
            <person name="Maillard F."/>
            <person name="Murat C."/>
            <person name="Nolan M."/>
            <person name="Ohm R.A."/>
            <person name="Pangilinan J."/>
            <person name="Pereira M.F."/>
            <person name="Perotto S."/>
            <person name="Peter M."/>
            <person name="Pfister S."/>
            <person name="Riley R."/>
            <person name="Sitrit Y."/>
            <person name="Stielow J.B."/>
            <person name="Szollosi G."/>
            <person name="Zifcakova L."/>
            <person name="Stursova M."/>
            <person name="Spatafora J.W."/>
            <person name="Tedersoo L."/>
            <person name="Vaario L.M."/>
            <person name="Yamada A."/>
            <person name="Yan M."/>
            <person name="Wang P."/>
            <person name="Xu J."/>
            <person name="Bruns T."/>
            <person name="Baldrian P."/>
            <person name="Vilgalys R."/>
            <person name="Dunand C."/>
            <person name="Henrissat B."/>
            <person name="Grigoriev I.V."/>
            <person name="Hibbett D."/>
            <person name="Nagy L.G."/>
            <person name="Martin F.M."/>
        </authorList>
    </citation>
    <scope>NUCLEOTIDE SEQUENCE</scope>
    <source>
        <strain evidence="2">UP504</strain>
    </source>
</reference>
<sequence>MFKENFGPDSDYIASQEPRLSQSSWVREEFVQKDPHFQECHFVWPSVTGREKGRANEAGTRPSFEGAPLDTGDKALSRVRPESDPPRAFSFPGIILTCLLAKSNSRLLPINFVGSSESELDLASSFVVIYWTDWESTTLDEPSSAVVWCLADISVVQVTGGTRTSGARDGSQRHTAGYVTTLFPRLDWLVELRSTLIGHWY</sequence>
<feature type="compositionally biased region" description="Basic and acidic residues" evidence="1">
    <location>
        <begin position="71"/>
        <end position="84"/>
    </location>
</feature>
<gene>
    <name evidence="2" type="ORF">BS47DRAFT_533392</name>
</gene>
<organism evidence="2 3">
    <name type="scientific">Hydnum rufescens UP504</name>
    <dbReference type="NCBI Taxonomy" id="1448309"/>
    <lineage>
        <taxon>Eukaryota</taxon>
        <taxon>Fungi</taxon>
        <taxon>Dikarya</taxon>
        <taxon>Basidiomycota</taxon>
        <taxon>Agaricomycotina</taxon>
        <taxon>Agaricomycetes</taxon>
        <taxon>Cantharellales</taxon>
        <taxon>Hydnaceae</taxon>
        <taxon>Hydnum</taxon>
    </lineage>
</organism>
<protein>
    <submittedName>
        <fullName evidence="2">Uncharacterized protein</fullName>
    </submittedName>
</protein>
<comment type="caution">
    <text evidence="2">The sequence shown here is derived from an EMBL/GenBank/DDBJ whole genome shotgun (WGS) entry which is preliminary data.</text>
</comment>
<dbReference type="Proteomes" id="UP000886523">
    <property type="component" value="Unassembled WGS sequence"/>
</dbReference>